<name>A0ABW6UHD3_9ACTN</name>
<dbReference type="PANTHER" id="PTHR43156:SF2">
    <property type="entry name" value="STAGE II SPORULATION PROTEIN E"/>
    <property type="match status" value="1"/>
</dbReference>
<feature type="region of interest" description="Disordered" evidence="2">
    <location>
        <begin position="1"/>
        <end position="20"/>
    </location>
</feature>
<feature type="transmembrane region" description="Helical" evidence="3">
    <location>
        <begin position="29"/>
        <end position="48"/>
    </location>
</feature>
<feature type="transmembrane region" description="Helical" evidence="3">
    <location>
        <begin position="100"/>
        <end position="117"/>
    </location>
</feature>
<gene>
    <name evidence="5" type="ORF">ACFY1D_15655</name>
</gene>
<evidence type="ECO:0000256" key="2">
    <source>
        <dbReference type="SAM" id="MobiDB-lite"/>
    </source>
</evidence>
<feature type="domain" description="PPM-type phosphatase" evidence="4">
    <location>
        <begin position="150"/>
        <end position="366"/>
    </location>
</feature>
<evidence type="ECO:0000256" key="3">
    <source>
        <dbReference type="SAM" id="Phobius"/>
    </source>
</evidence>
<dbReference type="Pfam" id="PF07228">
    <property type="entry name" value="SpoIIE"/>
    <property type="match status" value="1"/>
</dbReference>
<feature type="compositionally biased region" description="Basic and acidic residues" evidence="2">
    <location>
        <begin position="9"/>
        <end position="19"/>
    </location>
</feature>
<accession>A0ABW6UHD3</accession>
<dbReference type="RefSeq" id="WP_387886846.1">
    <property type="nucleotide sequence ID" value="NZ_JBIAWJ010000006.1"/>
</dbReference>
<dbReference type="SMART" id="SM00331">
    <property type="entry name" value="PP2C_SIG"/>
    <property type="match status" value="1"/>
</dbReference>
<dbReference type="EMBL" id="JBIAWJ010000006">
    <property type="protein sequence ID" value="MFF4522841.1"/>
    <property type="molecule type" value="Genomic_DNA"/>
</dbReference>
<dbReference type="EC" id="3.1.3.16" evidence="5"/>
<dbReference type="Proteomes" id="UP001602058">
    <property type="component" value="Unassembled WGS sequence"/>
</dbReference>
<feature type="transmembrane region" description="Helical" evidence="3">
    <location>
        <begin position="68"/>
        <end position="88"/>
    </location>
</feature>
<organism evidence="5 6">
    <name type="scientific">Streptomyces bluensis</name>
    <dbReference type="NCBI Taxonomy" id="33897"/>
    <lineage>
        <taxon>Bacteria</taxon>
        <taxon>Bacillati</taxon>
        <taxon>Actinomycetota</taxon>
        <taxon>Actinomycetes</taxon>
        <taxon>Kitasatosporales</taxon>
        <taxon>Streptomycetaceae</taxon>
        <taxon>Streptomyces</taxon>
    </lineage>
</organism>
<keyword evidence="3" id="KW-1133">Transmembrane helix</keyword>
<keyword evidence="6" id="KW-1185">Reference proteome</keyword>
<keyword evidence="3" id="KW-0472">Membrane</keyword>
<evidence type="ECO:0000259" key="4">
    <source>
        <dbReference type="SMART" id="SM00331"/>
    </source>
</evidence>
<keyword evidence="3" id="KW-0812">Transmembrane</keyword>
<sequence length="378" mass="40144">MGRVTAVRPGRDQDRDRRSWLRGAAPPPLWVRVLPVALLGVVCATTLASSEPLDIGFLLGAIPPLAVLSYGPAATAILGGLVIGLFHVPALQLNRPGNSDLLTLVFVAVLSVFVAFVRSHRDAQLVTVRTVAEAAQRAVVPPLPERVGPVRCTGLYRAAQRGTLVGGDFFDVRESPYGVRAVMGDVQGHGLSAVATVASLLGAFRESVLDQRDLESVASRLDRRLVVDSAAVEHAELFATGMLLEFSADARAVRIVACGHPPPLLIRDGHATELAVASGMPFGLGLGDASPAEELSVELRPGDRLFLASDGVLEARDESGAFYPLADRITALDDGDPATLTEHVWADLVRYCGVIRDDATMLVLAPDGADRVDRTDRH</sequence>
<protein>
    <submittedName>
        <fullName evidence="5">PP2C family protein-serine/threonine phosphatase</fullName>
        <ecNumber evidence="5">3.1.3.16</ecNumber>
    </submittedName>
</protein>
<dbReference type="InterPro" id="IPR036457">
    <property type="entry name" value="PPM-type-like_dom_sf"/>
</dbReference>
<dbReference type="Gene3D" id="3.60.40.10">
    <property type="entry name" value="PPM-type phosphatase domain"/>
    <property type="match status" value="1"/>
</dbReference>
<dbReference type="SUPFAM" id="SSF81606">
    <property type="entry name" value="PP2C-like"/>
    <property type="match status" value="1"/>
</dbReference>
<dbReference type="GO" id="GO:0004722">
    <property type="term" value="F:protein serine/threonine phosphatase activity"/>
    <property type="evidence" value="ECO:0007669"/>
    <property type="project" value="UniProtKB-EC"/>
</dbReference>
<dbReference type="InterPro" id="IPR001932">
    <property type="entry name" value="PPM-type_phosphatase-like_dom"/>
</dbReference>
<dbReference type="InterPro" id="IPR052016">
    <property type="entry name" value="Bact_Sigma-Reg"/>
</dbReference>
<dbReference type="PANTHER" id="PTHR43156">
    <property type="entry name" value="STAGE II SPORULATION PROTEIN E-RELATED"/>
    <property type="match status" value="1"/>
</dbReference>
<evidence type="ECO:0000313" key="6">
    <source>
        <dbReference type="Proteomes" id="UP001602058"/>
    </source>
</evidence>
<reference evidence="5 6" key="1">
    <citation type="submission" date="2024-10" db="EMBL/GenBank/DDBJ databases">
        <title>The Natural Products Discovery Center: Release of the First 8490 Sequenced Strains for Exploring Actinobacteria Biosynthetic Diversity.</title>
        <authorList>
            <person name="Kalkreuter E."/>
            <person name="Kautsar S.A."/>
            <person name="Yang D."/>
            <person name="Bader C.D."/>
            <person name="Teijaro C.N."/>
            <person name="Fluegel L."/>
            <person name="Davis C.M."/>
            <person name="Simpson J.R."/>
            <person name="Lauterbach L."/>
            <person name="Steele A.D."/>
            <person name="Gui C."/>
            <person name="Meng S."/>
            <person name="Li G."/>
            <person name="Viehrig K."/>
            <person name="Ye F."/>
            <person name="Su P."/>
            <person name="Kiefer A.F."/>
            <person name="Nichols A."/>
            <person name="Cepeda A.J."/>
            <person name="Yan W."/>
            <person name="Fan B."/>
            <person name="Jiang Y."/>
            <person name="Adhikari A."/>
            <person name="Zheng C.-J."/>
            <person name="Schuster L."/>
            <person name="Cowan T.M."/>
            <person name="Smanski M.J."/>
            <person name="Chevrette M.G."/>
            <person name="De Carvalho L.P.S."/>
            <person name="Shen B."/>
        </authorList>
    </citation>
    <scope>NUCLEOTIDE SEQUENCE [LARGE SCALE GENOMIC DNA]</scope>
    <source>
        <strain evidence="5 6">NPDC001390</strain>
    </source>
</reference>
<keyword evidence="1 5" id="KW-0378">Hydrolase</keyword>
<comment type="caution">
    <text evidence="5">The sequence shown here is derived from an EMBL/GenBank/DDBJ whole genome shotgun (WGS) entry which is preliminary data.</text>
</comment>
<proteinExistence type="predicted"/>
<evidence type="ECO:0000313" key="5">
    <source>
        <dbReference type="EMBL" id="MFF4522841.1"/>
    </source>
</evidence>
<evidence type="ECO:0000256" key="1">
    <source>
        <dbReference type="ARBA" id="ARBA00022801"/>
    </source>
</evidence>